<dbReference type="RefSeq" id="WP_290363376.1">
    <property type="nucleotide sequence ID" value="NZ_JAUFQU010000001.1"/>
</dbReference>
<dbReference type="Proteomes" id="UP001242368">
    <property type="component" value="Unassembled WGS sequence"/>
</dbReference>
<proteinExistence type="predicted"/>
<dbReference type="PROSITE" id="PS51257">
    <property type="entry name" value="PROKAR_LIPOPROTEIN"/>
    <property type="match status" value="1"/>
</dbReference>
<organism evidence="2 3">
    <name type="scientific">Paenimyroides ceti</name>
    <dbReference type="NCBI Taxonomy" id="395087"/>
    <lineage>
        <taxon>Bacteria</taxon>
        <taxon>Pseudomonadati</taxon>
        <taxon>Bacteroidota</taxon>
        <taxon>Flavobacteriia</taxon>
        <taxon>Flavobacteriales</taxon>
        <taxon>Flavobacteriaceae</taxon>
        <taxon>Paenimyroides</taxon>
    </lineage>
</organism>
<evidence type="ECO:0008006" key="4">
    <source>
        <dbReference type="Google" id="ProtNLM"/>
    </source>
</evidence>
<feature type="signal peptide" evidence="1">
    <location>
        <begin position="1"/>
        <end position="35"/>
    </location>
</feature>
<evidence type="ECO:0000313" key="2">
    <source>
        <dbReference type="EMBL" id="MDN3707402.1"/>
    </source>
</evidence>
<evidence type="ECO:0000313" key="3">
    <source>
        <dbReference type="Proteomes" id="UP001242368"/>
    </source>
</evidence>
<keyword evidence="3" id="KW-1185">Reference proteome</keyword>
<evidence type="ECO:0000256" key="1">
    <source>
        <dbReference type="SAM" id="SignalP"/>
    </source>
</evidence>
<name>A0ABT8CSA7_9FLAO</name>
<sequence>MKIPKKLNRLIKVHLVITGLLLFYSCATSMSPANVYNTLPTLTRSKLISQKDAQEAVRNNECYYLVRGRNYVAPVGLTLKSDLRNGAQGIDEWVQIDGGNAYVLTNYRWITIDHDGTSELYLEFDTMLCE</sequence>
<accession>A0ABT8CSA7</accession>
<dbReference type="EMBL" id="JAUFQU010000001">
    <property type="protein sequence ID" value="MDN3707402.1"/>
    <property type="molecule type" value="Genomic_DNA"/>
</dbReference>
<keyword evidence="1" id="KW-0732">Signal</keyword>
<reference evidence="3" key="1">
    <citation type="journal article" date="2019" name="Int. J. Syst. Evol. Microbiol.">
        <title>The Global Catalogue of Microorganisms (GCM) 10K type strain sequencing project: providing services to taxonomists for standard genome sequencing and annotation.</title>
        <authorList>
            <consortium name="The Broad Institute Genomics Platform"/>
            <consortium name="The Broad Institute Genome Sequencing Center for Infectious Disease"/>
            <person name="Wu L."/>
            <person name="Ma J."/>
        </authorList>
    </citation>
    <scope>NUCLEOTIDE SEQUENCE [LARGE SCALE GENOMIC DNA]</scope>
    <source>
        <strain evidence="3">CECT 7184</strain>
    </source>
</reference>
<comment type="caution">
    <text evidence="2">The sequence shown here is derived from an EMBL/GenBank/DDBJ whole genome shotgun (WGS) entry which is preliminary data.</text>
</comment>
<gene>
    <name evidence="2" type="ORF">QW060_09700</name>
</gene>
<feature type="chain" id="PRO_5045765534" description="Lipoprotein" evidence="1">
    <location>
        <begin position="36"/>
        <end position="130"/>
    </location>
</feature>
<protein>
    <recommendedName>
        <fullName evidence="4">Lipoprotein</fullName>
    </recommendedName>
</protein>